<dbReference type="PANTHER" id="PTHR24243:SF107">
    <property type="entry name" value="NEUROPEPTIDES CAPA RECEPTOR"/>
    <property type="match status" value="1"/>
</dbReference>
<evidence type="ECO:0000256" key="7">
    <source>
        <dbReference type="ARBA" id="ARBA00023170"/>
    </source>
</evidence>
<evidence type="ECO:0000256" key="3">
    <source>
        <dbReference type="ARBA" id="ARBA00022692"/>
    </source>
</evidence>
<feature type="transmembrane region" description="Helical" evidence="10">
    <location>
        <begin position="115"/>
        <end position="136"/>
    </location>
</feature>
<evidence type="ECO:0000259" key="11">
    <source>
        <dbReference type="PROSITE" id="PS50262"/>
    </source>
</evidence>
<evidence type="ECO:0000256" key="8">
    <source>
        <dbReference type="ARBA" id="ARBA00023224"/>
    </source>
</evidence>
<evidence type="ECO:0000313" key="13">
    <source>
        <dbReference type="Proteomes" id="UP001516400"/>
    </source>
</evidence>
<feature type="transmembrane region" description="Helical" evidence="10">
    <location>
        <begin position="157"/>
        <end position="176"/>
    </location>
</feature>
<dbReference type="InterPro" id="IPR000276">
    <property type="entry name" value="GPCR_Rhodpsn"/>
</dbReference>
<keyword evidence="8 9" id="KW-0807">Transducer</keyword>
<evidence type="ECO:0000256" key="1">
    <source>
        <dbReference type="ARBA" id="ARBA00004141"/>
    </source>
</evidence>
<dbReference type="Proteomes" id="UP001516400">
    <property type="component" value="Unassembled WGS sequence"/>
</dbReference>
<dbReference type="PROSITE" id="PS00237">
    <property type="entry name" value="G_PROTEIN_RECEP_F1_1"/>
    <property type="match status" value="1"/>
</dbReference>
<keyword evidence="7 9" id="KW-0675">Receptor</keyword>
<evidence type="ECO:0000256" key="5">
    <source>
        <dbReference type="ARBA" id="ARBA00023040"/>
    </source>
</evidence>
<sequence>MDLDYPSGTSETWHWLNGTDLWEYIEEQRGNQRQPLIVAIPLTVINGVIFITGITGNFGVCIVIHKNSSLHTATHYFLYNLAVADLLLLIFGLPNDVALYWHQYPWMLGIFFCKFRGLISETASYVSVMTIVVFSTERYLAICHPLHIHTLAGLSRALKVIGTLWFIAFVAAMPFYHSMNVHYLNYPTNSSDVIRIENRLQSHYGKST</sequence>
<keyword evidence="3 9" id="KW-0812">Transmembrane</keyword>
<keyword evidence="5 9" id="KW-0297">G-protein coupled receptor</keyword>
<dbReference type="Gene3D" id="1.20.1070.10">
    <property type="entry name" value="Rhodopsin 7-helix transmembrane proteins"/>
    <property type="match status" value="1"/>
</dbReference>
<dbReference type="PROSITE" id="PS50262">
    <property type="entry name" value="G_PROTEIN_RECEP_F1_2"/>
    <property type="match status" value="1"/>
</dbReference>
<gene>
    <name evidence="12" type="ORF">HHI36_011343</name>
</gene>
<name>A0ABD2MLS1_9CUCU</name>
<comment type="caution">
    <text evidence="12">The sequence shown here is derived from an EMBL/GenBank/DDBJ whole genome shotgun (WGS) entry which is preliminary data.</text>
</comment>
<dbReference type="GO" id="GO:0016020">
    <property type="term" value="C:membrane"/>
    <property type="evidence" value="ECO:0007669"/>
    <property type="project" value="UniProtKB-SubCell"/>
</dbReference>
<organism evidence="12 13">
    <name type="scientific">Cryptolaemus montrouzieri</name>
    <dbReference type="NCBI Taxonomy" id="559131"/>
    <lineage>
        <taxon>Eukaryota</taxon>
        <taxon>Metazoa</taxon>
        <taxon>Ecdysozoa</taxon>
        <taxon>Arthropoda</taxon>
        <taxon>Hexapoda</taxon>
        <taxon>Insecta</taxon>
        <taxon>Pterygota</taxon>
        <taxon>Neoptera</taxon>
        <taxon>Endopterygota</taxon>
        <taxon>Coleoptera</taxon>
        <taxon>Polyphaga</taxon>
        <taxon>Cucujiformia</taxon>
        <taxon>Coccinelloidea</taxon>
        <taxon>Coccinellidae</taxon>
        <taxon>Scymninae</taxon>
        <taxon>Scymnini</taxon>
        <taxon>Cryptolaemus</taxon>
    </lineage>
</organism>
<evidence type="ECO:0000313" key="12">
    <source>
        <dbReference type="EMBL" id="KAL3267207.1"/>
    </source>
</evidence>
<feature type="transmembrane region" description="Helical" evidence="10">
    <location>
        <begin position="36"/>
        <end position="64"/>
    </location>
</feature>
<reference evidence="12 13" key="1">
    <citation type="journal article" date="2021" name="BMC Biol.">
        <title>Horizontally acquired antibacterial genes associated with adaptive radiation of ladybird beetles.</title>
        <authorList>
            <person name="Li H.S."/>
            <person name="Tang X.F."/>
            <person name="Huang Y.H."/>
            <person name="Xu Z.Y."/>
            <person name="Chen M.L."/>
            <person name="Du X.Y."/>
            <person name="Qiu B.Y."/>
            <person name="Chen P.T."/>
            <person name="Zhang W."/>
            <person name="Slipinski A."/>
            <person name="Escalona H.E."/>
            <person name="Waterhouse R.M."/>
            <person name="Zwick A."/>
            <person name="Pang H."/>
        </authorList>
    </citation>
    <scope>NUCLEOTIDE SEQUENCE [LARGE SCALE GENOMIC DNA]</scope>
    <source>
        <strain evidence="12">SYSU2018</strain>
    </source>
</reference>
<dbReference type="PANTHER" id="PTHR24243">
    <property type="entry name" value="G-PROTEIN COUPLED RECEPTOR"/>
    <property type="match status" value="1"/>
</dbReference>
<feature type="transmembrane region" description="Helical" evidence="10">
    <location>
        <begin position="76"/>
        <end position="95"/>
    </location>
</feature>
<keyword evidence="4 10" id="KW-1133">Transmembrane helix</keyword>
<dbReference type="Pfam" id="PF00001">
    <property type="entry name" value="7tm_1"/>
    <property type="match status" value="1"/>
</dbReference>
<accession>A0ABD2MLS1</accession>
<dbReference type="GO" id="GO:0004930">
    <property type="term" value="F:G protein-coupled receptor activity"/>
    <property type="evidence" value="ECO:0007669"/>
    <property type="project" value="UniProtKB-KW"/>
</dbReference>
<dbReference type="InterPro" id="IPR017452">
    <property type="entry name" value="GPCR_Rhodpsn_7TM"/>
</dbReference>
<dbReference type="PRINTS" id="PR00237">
    <property type="entry name" value="GPCRRHODOPSN"/>
</dbReference>
<comment type="subcellular location">
    <subcellularLocation>
        <location evidence="1">Membrane</location>
        <topology evidence="1">Multi-pass membrane protein</topology>
    </subcellularLocation>
</comment>
<keyword evidence="13" id="KW-1185">Reference proteome</keyword>
<feature type="domain" description="G-protein coupled receptors family 1 profile" evidence="11">
    <location>
        <begin position="56"/>
        <end position="208"/>
    </location>
</feature>
<protein>
    <recommendedName>
        <fullName evidence="11">G-protein coupled receptors family 1 profile domain-containing protein</fullName>
    </recommendedName>
</protein>
<evidence type="ECO:0000256" key="9">
    <source>
        <dbReference type="RuleBase" id="RU000688"/>
    </source>
</evidence>
<dbReference type="AlphaFoldDB" id="A0ABD2MLS1"/>
<evidence type="ECO:0000256" key="2">
    <source>
        <dbReference type="ARBA" id="ARBA00010663"/>
    </source>
</evidence>
<proteinExistence type="inferred from homology"/>
<dbReference type="EMBL" id="JABFTP020000001">
    <property type="protein sequence ID" value="KAL3267207.1"/>
    <property type="molecule type" value="Genomic_DNA"/>
</dbReference>
<keyword evidence="6 10" id="KW-0472">Membrane</keyword>
<evidence type="ECO:0000256" key="4">
    <source>
        <dbReference type="ARBA" id="ARBA00022989"/>
    </source>
</evidence>
<comment type="similarity">
    <text evidence="2 9">Belongs to the G-protein coupled receptor 1 family.</text>
</comment>
<dbReference type="SUPFAM" id="SSF81321">
    <property type="entry name" value="Family A G protein-coupled receptor-like"/>
    <property type="match status" value="1"/>
</dbReference>
<evidence type="ECO:0000256" key="10">
    <source>
        <dbReference type="SAM" id="Phobius"/>
    </source>
</evidence>
<evidence type="ECO:0000256" key="6">
    <source>
        <dbReference type="ARBA" id="ARBA00023136"/>
    </source>
</evidence>